<evidence type="ECO:0000313" key="1">
    <source>
        <dbReference type="EMBL" id="MBB5489832.1"/>
    </source>
</evidence>
<accession>A0A840W178</accession>
<keyword evidence="2" id="KW-1185">Reference proteome</keyword>
<dbReference type="Proteomes" id="UP000579647">
    <property type="component" value="Unassembled WGS sequence"/>
</dbReference>
<name>A0A840W178_9ACTN</name>
<dbReference type="RefSeq" id="WP_184362427.1">
    <property type="nucleotide sequence ID" value="NZ_BAAAKM010000046.1"/>
</dbReference>
<dbReference type="EMBL" id="JACHDO010000001">
    <property type="protein sequence ID" value="MBB5489832.1"/>
    <property type="molecule type" value="Genomic_DNA"/>
</dbReference>
<proteinExistence type="predicted"/>
<dbReference type="AlphaFoldDB" id="A0A840W178"/>
<protein>
    <submittedName>
        <fullName evidence="1">Uncharacterized protein</fullName>
    </submittedName>
</protein>
<sequence length="212" mass="23100">MESPDPPWPPYSDLFLPPRRKGALLAALLGSDPPPAQIRRPENAGLARDWYSAETRAAMGTLGQLMSARLWQRVSGPRARAHCPLLETLARACDPVRSAERDALFTIAENGFADLGRTPEHGIVRALARARQNQVADLALSRGLEPADPGPPLRDLAFCLRLLGVQACLAQNRIEWCPCLRTLLSTGPLPGAHRILELSTRFSPRYGLSATA</sequence>
<gene>
    <name evidence="1" type="ORF">HNR07_000969</name>
</gene>
<comment type="caution">
    <text evidence="1">The sequence shown here is derived from an EMBL/GenBank/DDBJ whole genome shotgun (WGS) entry which is preliminary data.</text>
</comment>
<evidence type="ECO:0000313" key="2">
    <source>
        <dbReference type="Proteomes" id="UP000579647"/>
    </source>
</evidence>
<reference evidence="1 2" key="1">
    <citation type="submission" date="2020-08" db="EMBL/GenBank/DDBJ databases">
        <title>Sequencing the genomes of 1000 actinobacteria strains.</title>
        <authorList>
            <person name="Klenk H.-P."/>
        </authorList>
    </citation>
    <scope>NUCLEOTIDE SEQUENCE [LARGE SCALE GENOMIC DNA]</scope>
    <source>
        <strain evidence="1 2">DSM 44598</strain>
    </source>
</reference>
<organism evidence="1 2">
    <name type="scientific">Nocardiopsis metallicus</name>
    <dbReference type="NCBI Taxonomy" id="179819"/>
    <lineage>
        <taxon>Bacteria</taxon>
        <taxon>Bacillati</taxon>
        <taxon>Actinomycetota</taxon>
        <taxon>Actinomycetes</taxon>
        <taxon>Streptosporangiales</taxon>
        <taxon>Nocardiopsidaceae</taxon>
        <taxon>Nocardiopsis</taxon>
    </lineage>
</organism>